<protein>
    <submittedName>
        <fullName evidence="1">Uncharacterized protein</fullName>
    </submittedName>
</protein>
<dbReference type="EMBL" id="JAPFFF010000004">
    <property type="protein sequence ID" value="KAK8892458.1"/>
    <property type="molecule type" value="Genomic_DNA"/>
</dbReference>
<organism evidence="1 2">
    <name type="scientific">Tritrichomonas musculus</name>
    <dbReference type="NCBI Taxonomy" id="1915356"/>
    <lineage>
        <taxon>Eukaryota</taxon>
        <taxon>Metamonada</taxon>
        <taxon>Parabasalia</taxon>
        <taxon>Tritrichomonadida</taxon>
        <taxon>Tritrichomonadidae</taxon>
        <taxon>Tritrichomonas</taxon>
    </lineage>
</organism>
<name>A0ABR2KNP9_9EUKA</name>
<dbReference type="Proteomes" id="UP001470230">
    <property type="component" value="Unassembled WGS sequence"/>
</dbReference>
<evidence type="ECO:0000313" key="2">
    <source>
        <dbReference type="Proteomes" id="UP001470230"/>
    </source>
</evidence>
<accession>A0ABR2KNP9</accession>
<gene>
    <name evidence="1" type="ORF">M9Y10_029687</name>
</gene>
<comment type="caution">
    <text evidence="1">The sequence shown here is derived from an EMBL/GenBank/DDBJ whole genome shotgun (WGS) entry which is preliminary data.</text>
</comment>
<sequence length="124" mass="14562">MSREEARLLELDFHTKKEIDLNNISPDPITIPLKYVHRNNAKPETMLYNLTKTLNWNDISNIDYAGSTTKYTERSTNDHPLKALSERFCDNIIFYYLVPIDPNNKNKAEYLSKFLAEYTSKKSR</sequence>
<keyword evidence="2" id="KW-1185">Reference proteome</keyword>
<reference evidence="1 2" key="1">
    <citation type="submission" date="2024-04" db="EMBL/GenBank/DDBJ databases">
        <title>Tritrichomonas musculus Genome.</title>
        <authorList>
            <person name="Alves-Ferreira E."/>
            <person name="Grigg M."/>
            <person name="Lorenzi H."/>
            <person name="Galac M."/>
        </authorList>
    </citation>
    <scope>NUCLEOTIDE SEQUENCE [LARGE SCALE GENOMIC DNA]</scope>
    <source>
        <strain evidence="1 2">EAF2021</strain>
    </source>
</reference>
<evidence type="ECO:0000313" key="1">
    <source>
        <dbReference type="EMBL" id="KAK8892458.1"/>
    </source>
</evidence>
<proteinExistence type="predicted"/>